<feature type="domain" description="Penicillin-binding protein transpeptidase" evidence="1">
    <location>
        <begin position="159"/>
        <end position="481"/>
    </location>
</feature>
<reference evidence="3 4" key="1">
    <citation type="submission" date="2020-04" db="EMBL/GenBank/DDBJ databases">
        <title>Novel species.</title>
        <authorList>
            <person name="Teo W.F.A."/>
            <person name="Lipun K."/>
            <person name="Srisuk N."/>
            <person name="Duangmal K."/>
        </authorList>
    </citation>
    <scope>NUCLEOTIDE SEQUENCE [LARGE SCALE GENOMIC DNA]</scope>
    <source>
        <strain evidence="3 4">K13G38</strain>
    </source>
</reference>
<dbReference type="Gene3D" id="3.40.710.10">
    <property type="entry name" value="DD-peptidase/beta-lactamase superfamily"/>
    <property type="match status" value="1"/>
</dbReference>
<dbReference type="EMBL" id="JAAXLS010000005">
    <property type="protein sequence ID" value="NKQ53346.1"/>
    <property type="molecule type" value="Genomic_DNA"/>
</dbReference>
<dbReference type="Pfam" id="PF21922">
    <property type="entry name" value="PBP_dimer_2"/>
    <property type="match status" value="1"/>
</dbReference>
<evidence type="ECO:0000313" key="4">
    <source>
        <dbReference type="Proteomes" id="UP000715441"/>
    </source>
</evidence>
<gene>
    <name evidence="3" type="ORF">HFP15_10675</name>
</gene>
<dbReference type="SUPFAM" id="SSF56519">
    <property type="entry name" value="Penicillin binding protein dimerisation domain"/>
    <property type="match status" value="1"/>
</dbReference>
<evidence type="ECO:0000259" key="1">
    <source>
        <dbReference type="Pfam" id="PF00905"/>
    </source>
</evidence>
<evidence type="ECO:0000313" key="3">
    <source>
        <dbReference type="EMBL" id="NKQ53346.1"/>
    </source>
</evidence>
<organism evidence="3 4">
    <name type="scientific">Amycolatopsis acididurans</name>
    <dbReference type="NCBI Taxonomy" id="2724524"/>
    <lineage>
        <taxon>Bacteria</taxon>
        <taxon>Bacillati</taxon>
        <taxon>Actinomycetota</taxon>
        <taxon>Actinomycetes</taxon>
        <taxon>Pseudonocardiales</taxon>
        <taxon>Pseudonocardiaceae</taxon>
        <taxon>Amycolatopsis</taxon>
    </lineage>
</organism>
<dbReference type="InterPro" id="IPR012338">
    <property type="entry name" value="Beta-lactam/transpept-like"/>
</dbReference>
<dbReference type="InterPro" id="IPR001460">
    <property type="entry name" value="PCN-bd_Tpept"/>
</dbReference>
<dbReference type="SUPFAM" id="SSF56601">
    <property type="entry name" value="beta-lactamase/transpeptidase-like"/>
    <property type="match status" value="1"/>
</dbReference>
<dbReference type="PANTHER" id="PTHR30627:SF24">
    <property type="entry name" value="PENICILLIN-BINDING PROTEIN 4B"/>
    <property type="match status" value="1"/>
</dbReference>
<dbReference type="InterPro" id="IPR036138">
    <property type="entry name" value="PBP_dimer_sf"/>
</dbReference>
<evidence type="ECO:0000259" key="2">
    <source>
        <dbReference type="Pfam" id="PF21922"/>
    </source>
</evidence>
<dbReference type="InterPro" id="IPR050515">
    <property type="entry name" value="Beta-lactam/transpept"/>
</dbReference>
<accession>A0ABX1J0P3</accession>
<comment type="caution">
    <text evidence="3">The sequence shown here is derived from an EMBL/GenBank/DDBJ whole genome shotgun (WGS) entry which is preliminary data.</text>
</comment>
<dbReference type="PANTHER" id="PTHR30627">
    <property type="entry name" value="PEPTIDOGLYCAN D,D-TRANSPEPTIDASE"/>
    <property type="match status" value="1"/>
</dbReference>
<proteinExistence type="predicted"/>
<sequence>MNKPMRRVGIAMLVMVTLLLANITYIQVVKADSYRTDSRNQRVLYDEYARQRGSIISQYDGQVLADVVATNDKLKFQRRYLNGPMYSPVTGYYSVNYGAGGLEKSEDDILNGSDPRLFVRRLSDMVTGRDPRGGNVQLTINPAVQQAAYNAMTSKGYTGAVVAMNPKTGEILAMVSTPSYDPNPLASHDSTEQRNAWNQFANDPKNPMLNRAISETYPPGSTFKLVVAAAELANGAKPTDQVSTAPNVQLPGTNVTLENYGGETCPGNTFADALAHSCNVPFATFAGQLGADKLRQTAANFGIGMTDLTIPQKVAASGLGALDSTAALYQSGIGQRDVRLTPLQDMLMAATVANGGMAMKPQLIKKLLAPDLSDLEGYTPQELTGQPAMSQANADILKQMMEASENNTAGGGKRANVKIASKTGTAEHGNDPKNTPPHAWYTAFAPADDPQIAVAVIVESGGNRGLEATGGTVAAEIGRAAINAQLGGG</sequence>
<dbReference type="RefSeq" id="WP_168514191.1">
    <property type="nucleotide sequence ID" value="NZ_JAAXLS010000005.1"/>
</dbReference>
<dbReference type="Proteomes" id="UP000715441">
    <property type="component" value="Unassembled WGS sequence"/>
</dbReference>
<name>A0ABX1J0P3_9PSEU</name>
<feature type="domain" description="Penicillin binding protein A dimerisation" evidence="2">
    <location>
        <begin position="52"/>
        <end position="136"/>
    </location>
</feature>
<keyword evidence="4" id="KW-1185">Reference proteome</keyword>
<protein>
    <submittedName>
        <fullName evidence="3">Penicillin-binding protein 2</fullName>
    </submittedName>
</protein>
<dbReference type="InterPro" id="IPR054120">
    <property type="entry name" value="PBPA_dimer"/>
</dbReference>
<dbReference type="Gene3D" id="3.90.1310.10">
    <property type="entry name" value="Penicillin-binding protein 2a (Domain 2)"/>
    <property type="match status" value="1"/>
</dbReference>
<dbReference type="Pfam" id="PF00905">
    <property type="entry name" value="Transpeptidase"/>
    <property type="match status" value="1"/>
</dbReference>